<dbReference type="Pfam" id="PF00225">
    <property type="entry name" value="Kinesin"/>
    <property type="match status" value="1"/>
</dbReference>
<dbReference type="PROSITE" id="PS00411">
    <property type="entry name" value="KINESIN_MOTOR_1"/>
    <property type="match status" value="1"/>
</dbReference>
<protein>
    <recommendedName>
        <fullName evidence="4">Kinesin-like protein</fullName>
    </recommendedName>
</protein>
<accession>A0A0L0FJ01</accession>
<evidence type="ECO:0000313" key="8">
    <source>
        <dbReference type="EMBL" id="KNC76730.1"/>
    </source>
</evidence>
<gene>
    <name evidence="8" type="ORF">SARC_10787</name>
</gene>
<evidence type="ECO:0000256" key="1">
    <source>
        <dbReference type="ARBA" id="ARBA00022741"/>
    </source>
</evidence>
<dbReference type="PANTHER" id="PTHR47968:SF65">
    <property type="entry name" value="KINESIN MOTOR DOMAIN-CONTAINING PROTEIN"/>
    <property type="match status" value="1"/>
</dbReference>
<feature type="compositionally biased region" description="Polar residues" evidence="6">
    <location>
        <begin position="888"/>
        <end position="901"/>
    </location>
</feature>
<dbReference type="GeneID" id="25911291"/>
<dbReference type="PROSITE" id="PS50067">
    <property type="entry name" value="KINESIN_MOTOR_2"/>
    <property type="match status" value="1"/>
</dbReference>
<feature type="region of interest" description="Disordered" evidence="6">
    <location>
        <begin position="683"/>
        <end position="923"/>
    </location>
</feature>
<dbReference type="InterPro" id="IPR001752">
    <property type="entry name" value="Kinesin_motor_dom"/>
</dbReference>
<reference evidence="8 9" key="1">
    <citation type="submission" date="2011-02" db="EMBL/GenBank/DDBJ databases">
        <title>The Genome Sequence of Sphaeroforma arctica JP610.</title>
        <authorList>
            <consortium name="The Broad Institute Genome Sequencing Platform"/>
            <person name="Russ C."/>
            <person name="Cuomo C."/>
            <person name="Young S.K."/>
            <person name="Zeng Q."/>
            <person name="Gargeya S."/>
            <person name="Alvarado L."/>
            <person name="Berlin A."/>
            <person name="Chapman S.B."/>
            <person name="Chen Z."/>
            <person name="Freedman E."/>
            <person name="Gellesch M."/>
            <person name="Goldberg J."/>
            <person name="Griggs A."/>
            <person name="Gujja S."/>
            <person name="Heilman E."/>
            <person name="Heiman D."/>
            <person name="Howarth C."/>
            <person name="Mehta T."/>
            <person name="Neiman D."/>
            <person name="Pearson M."/>
            <person name="Roberts A."/>
            <person name="Saif S."/>
            <person name="Shea T."/>
            <person name="Shenoy N."/>
            <person name="Sisk P."/>
            <person name="Stolte C."/>
            <person name="Sykes S."/>
            <person name="White J."/>
            <person name="Yandava C."/>
            <person name="Burger G."/>
            <person name="Gray M.W."/>
            <person name="Holland P.W.H."/>
            <person name="King N."/>
            <person name="Lang F.B.F."/>
            <person name="Roger A.J."/>
            <person name="Ruiz-Trillo I."/>
            <person name="Haas B."/>
            <person name="Nusbaum C."/>
            <person name="Birren B."/>
        </authorList>
    </citation>
    <scope>NUCLEOTIDE SEQUENCE [LARGE SCALE GENOMIC DNA]</scope>
    <source>
        <strain evidence="8 9">JP610</strain>
    </source>
</reference>
<keyword evidence="5" id="KW-0175">Coiled coil</keyword>
<dbReference type="GO" id="GO:0003777">
    <property type="term" value="F:microtubule motor activity"/>
    <property type="evidence" value="ECO:0007669"/>
    <property type="project" value="InterPro"/>
</dbReference>
<feature type="coiled-coil region" evidence="5">
    <location>
        <begin position="256"/>
        <end position="283"/>
    </location>
</feature>
<dbReference type="GO" id="GO:0005524">
    <property type="term" value="F:ATP binding"/>
    <property type="evidence" value="ECO:0007669"/>
    <property type="project" value="UniProtKB-KW"/>
</dbReference>
<dbReference type="EMBL" id="KQ242984">
    <property type="protein sequence ID" value="KNC76730.1"/>
    <property type="molecule type" value="Genomic_DNA"/>
</dbReference>
<comment type="similarity">
    <text evidence="3 4">Belongs to the TRAFAC class myosin-kinesin ATPase superfamily. Kinesin family.</text>
</comment>
<sequence>MLGTETEPGVMVLTIQELYRRMEENASEKTYEISVTYVEVYNEILNDLMEPSKKNLPLREDKEQGMVVSGLSKHLPKSAEELFSLLAKGNLNRTQHPTDANATSSRSHAVFTVHIDQRDRTASLNSEVRRAKLLLIDLAGSERASATTNQGARMLEGAKINKSLLALGNCINSLVHMSDLRARGKGQSFHVPYRDSKLTRLLKDSLGGNSRTVMIANVSSSGLWYEDTHNSLKYANRAKSIKVRAIRNTVTVAQHVSEYKNIVEKLKQEIVELKTKLDAAERGVGRTRTPTPSGPLPPDPQQLSIARELSGHIQQLANQYATALESLDSALRQERALALYRSQLKRVLDRVDSVFLSEATRDGLAKQLRSHVDQVSAESATVKSNVHTQQERVNYIISEYQTADRTVKSRLEDKSLKSESLLELAQTRATVEIKWNVTIATLKDVIELQRQEIVRNEGLLHTLARLVGTERGGHAMSDAEVYQIMSSMLSVPNQAESLLPLKRGAAIFTRVSPVANRITRVTPLDDIPVTDAETHMDDTPMTDAMDQDDQEGPLKSPYQPQRYGDTQLSTTLGGSSAVAGAYKNSSSEDNFRGSALTGMSMDANTHTDSGTNTKTATYTNTSTAVPLFPPHPPQRSVFEPETPGKVEFSYQPVVASQQSHTHAGHADSNTLDIHNTHNINQNISKSTGTLQSTNITPIRPRSNTTDAPRSILRTPQIPIPNAENKKKVTFDTHHRPSPPFKHSPPKPQPSQSNLAFGRSIIYSNGPATDMSKTLSHDSSRSIGSAATQNADMYRGRSNSPTKTGKDSFSTVNVGDTSEHSLSPFGVSTTSAGTDSLGSGNRRYSITKQDQARRGNRTPNSLAFERKTSHNTPGSSTKTRPVSMANYLKPTNASIARTMNSNTKKKSGRGSMYGSPTGMYSNQE</sequence>
<dbReference type="GO" id="GO:0008017">
    <property type="term" value="F:microtubule binding"/>
    <property type="evidence" value="ECO:0007669"/>
    <property type="project" value="InterPro"/>
</dbReference>
<feature type="compositionally biased region" description="Polar residues" evidence="6">
    <location>
        <begin position="825"/>
        <end position="848"/>
    </location>
</feature>
<proteinExistence type="inferred from homology"/>
<comment type="caution">
    <text evidence="3">Lacks conserved residue(s) required for the propagation of feature annotation.</text>
</comment>
<dbReference type="PRINTS" id="PR00380">
    <property type="entry name" value="KINESINHEAVY"/>
</dbReference>
<keyword evidence="2 4" id="KW-0067">ATP-binding</keyword>
<evidence type="ECO:0000313" key="9">
    <source>
        <dbReference type="Proteomes" id="UP000054560"/>
    </source>
</evidence>
<keyword evidence="1 4" id="KW-0547">Nucleotide-binding</keyword>
<dbReference type="Proteomes" id="UP000054560">
    <property type="component" value="Unassembled WGS sequence"/>
</dbReference>
<dbReference type="SMART" id="SM00129">
    <property type="entry name" value="KISc"/>
    <property type="match status" value="1"/>
</dbReference>
<dbReference type="GO" id="GO:0005874">
    <property type="term" value="C:microtubule"/>
    <property type="evidence" value="ECO:0007669"/>
    <property type="project" value="UniProtKB-KW"/>
</dbReference>
<dbReference type="InterPro" id="IPR036961">
    <property type="entry name" value="Kinesin_motor_dom_sf"/>
</dbReference>
<dbReference type="InterPro" id="IPR027640">
    <property type="entry name" value="Kinesin-like_fam"/>
</dbReference>
<dbReference type="InterPro" id="IPR027417">
    <property type="entry name" value="P-loop_NTPase"/>
</dbReference>
<dbReference type="STRING" id="667725.A0A0L0FJ01"/>
<dbReference type="SUPFAM" id="SSF52540">
    <property type="entry name" value="P-loop containing nucleoside triphosphate hydrolases"/>
    <property type="match status" value="1"/>
</dbReference>
<feature type="compositionally biased region" description="Pro residues" evidence="6">
    <location>
        <begin position="737"/>
        <end position="748"/>
    </location>
</feature>
<evidence type="ECO:0000256" key="2">
    <source>
        <dbReference type="ARBA" id="ARBA00022840"/>
    </source>
</evidence>
<feature type="compositionally biased region" description="Polar residues" evidence="6">
    <location>
        <begin position="683"/>
        <end position="707"/>
    </location>
</feature>
<evidence type="ECO:0000256" key="5">
    <source>
        <dbReference type="SAM" id="Coils"/>
    </source>
</evidence>
<dbReference type="OrthoDB" id="3176171at2759"/>
<evidence type="ECO:0000256" key="4">
    <source>
        <dbReference type="RuleBase" id="RU000394"/>
    </source>
</evidence>
<feature type="compositionally biased region" description="Polar residues" evidence="6">
    <location>
        <begin position="780"/>
        <end position="815"/>
    </location>
</feature>
<feature type="compositionally biased region" description="Polar residues" evidence="6">
    <location>
        <begin position="761"/>
        <end position="773"/>
    </location>
</feature>
<evidence type="ECO:0000256" key="6">
    <source>
        <dbReference type="SAM" id="MobiDB-lite"/>
    </source>
</evidence>
<dbReference type="Gene3D" id="3.40.850.10">
    <property type="entry name" value="Kinesin motor domain"/>
    <property type="match status" value="1"/>
</dbReference>
<organism evidence="8 9">
    <name type="scientific">Sphaeroforma arctica JP610</name>
    <dbReference type="NCBI Taxonomy" id="667725"/>
    <lineage>
        <taxon>Eukaryota</taxon>
        <taxon>Ichthyosporea</taxon>
        <taxon>Ichthyophonida</taxon>
        <taxon>Sphaeroforma</taxon>
    </lineage>
</organism>
<feature type="region of interest" description="Disordered" evidence="6">
    <location>
        <begin position="593"/>
        <end position="615"/>
    </location>
</feature>
<name>A0A0L0FJ01_9EUKA</name>
<feature type="compositionally biased region" description="Polar residues" evidence="6">
    <location>
        <begin position="869"/>
        <end position="879"/>
    </location>
</feature>
<dbReference type="PANTHER" id="PTHR47968">
    <property type="entry name" value="CENTROMERE PROTEIN E"/>
    <property type="match status" value="1"/>
</dbReference>
<dbReference type="eggNOG" id="KOG0242">
    <property type="taxonomic scope" value="Eukaryota"/>
</dbReference>
<feature type="domain" description="Kinesin motor" evidence="7">
    <location>
        <begin position="1"/>
        <end position="241"/>
    </location>
</feature>
<dbReference type="AlphaFoldDB" id="A0A0L0FJ01"/>
<feature type="compositionally biased region" description="Basic and acidic residues" evidence="6">
    <location>
        <begin position="723"/>
        <end position="734"/>
    </location>
</feature>
<evidence type="ECO:0000256" key="3">
    <source>
        <dbReference type="PROSITE-ProRule" id="PRU00283"/>
    </source>
</evidence>
<feature type="region of interest" description="Disordered" evidence="6">
    <location>
        <begin position="529"/>
        <end position="559"/>
    </location>
</feature>
<keyword evidence="4" id="KW-0493">Microtubule</keyword>
<dbReference type="GO" id="GO:0007018">
    <property type="term" value="P:microtubule-based movement"/>
    <property type="evidence" value="ECO:0007669"/>
    <property type="project" value="InterPro"/>
</dbReference>
<keyword evidence="9" id="KW-1185">Reference proteome</keyword>
<evidence type="ECO:0000259" key="7">
    <source>
        <dbReference type="PROSITE" id="PS50067"/>
    </source>
</evidence>
<dbReference type="RefSeq" id="XP_014150632.1">
    <property type="nucleotide sequence ID" value="XM_014295157.1"/>
</dbReference>
<dbReference type="InterPro" id="IPR019821">
    <property type="entry name" value="Kinesin_motor_CS"/>
</dbReference>
<keyword evidence="4" id="KW-0505">Motor protein</keyword>